<reference evidence="2 3" key="1">
    <citation type="submission" date="2019-03" db="EMBL/GenBank/DDBJ databases">
        <title>Draft genome sequences of novel Actinobacteria.</title>
        <authorList>
            <person name="Sahin N."/>
            <person name="Ay H."/>
            <person name="Saygin H."/>
        </authorList>
    </citation>
    <scope>NUCLEOTIDE SEQUENCE [LARGE SCALE GENOMIC DNA]</scope>
    <source>
        <strain evidence="2 3">JCM 13523</strain>
    </source>
</reference>
<feature type="domain" description="N-acetyltransferase" evidence="1">
    <location>
        <begin position="136"/>
        <end position="245"/>
    </location>
</feature>
<dbReference type="OrthoDB" id="4712828at2"/>
<accession>A0A4R4ZMC6</accession>
<dbReference type="EMBL" id="SMKX01000029">
    <property type="protein sequence ID" value="TDD59953.1"/>
    <property type="molecule type" value="Genomic_DNA"/>
</dbReference>
<evidence type="ECO:0000259" key="1">
    <source>
        <dbReference type="PROSITE" id="PS51186"/>
    </source>
</evidence>
<name>A0A4R4ZMC6_9ACTN</name>
<keyword evidence="2" id="KW-0808">Transferase</keyword>
<evidence type="ECO:0000313" key="3">
    <source>
        <dbReference type="Proteomes" id="UP000295124"/>
    </source>
</evidence>
<dbReference type="AlphaFoldDB" id="A0A4R4ZMC6"/>
<sequence length="245" mass="25661">MTSDLNRAQLTALAEQSEAEFMFQYESGAPAEAATALGISTHRLGDGVVTVMRNDVTGYWNKALGFTAITDKLIGQILDIYRAEQAPIAALQLAPELLPGDWAEIAAKHGLTEGGKIVKVMAPIADVQIEDAKTDLRVGPVTPEDAAEWGRLIVSTFGMPLGGLDAMLAASVTHPGFRPFAAWDGDQLVAGGNLYLHQSAGVVNAGATLPTYRNRGAQSAVIAARIAAARDAGVDWVIAEAGQPA</sequence>
<gene>
    <name evidence="2" type="ORF">E1263_12685</name>
</gene>
<comment type="caution">
    <text evidence="2">The sequence shown here is derived from an EMBL/GenBank/DDBJ whole genome shotgun (WGS) entry which is preliminary data.</text>
</comment>
<organism evidence="2 3">
    <name type="scientific">Kribbella antibiotica</name>
    <dbReference type="NCBI Taxonomy" id="190195"/>
    <lineage>
        <taxon>Bacteria</taxon>
        <taxon>Bacillati</taxon>
        <taxon>Actinomycetota</taxon>
        <taxon>Actinomycetes</taxon>
        <taxon>Propionibacteriales</taxon>
        <taxon>Kribbellaceae</taxon>
        <taxon>Kribbella</taxon>
    </lineage>
</organism>
<keyword evidence="3" id="KW-1185">Reference proteome</keyword>
<dbReference type="RefSeq" id="WP_132167457.1">
    <property type="nucleotide sequence ID" value="NZ_SMKX01000029.1"/>
</dbReference>
<dbReference type="PROSITE" id="PS51186">
    <property type="entry name" value="GNAT"/>
    <property type="match status" value="1"/>
</dbReference>
<dbReference type="SUPFAM" id="SSF55729">
    <property type="entry name" value="Acyl-CoA N-acyltransferases (Nat)"/>
    <property type="match status" value="1"/>
</dbReference>
<dbReference type="InterPro" id="IPR016181">
    <property type="entry name" value="Acyl_CoA_acyltransferase"/>
</dbReference>
<proteinExistence type="predicted"/>
<dbReference type="Gene3D" id="3.40.630.30">
    <property type="match status" value="1"/>
</dbReference>
<feature type="non-terminal residue" evidence="2">
    <location>
        <position position="245"/>
    </location>
</feature>
<protein>
    <submittedName>
        <fullName evidence="2">GNAT family N-acetyltransferase</fullName>
    </submittedName>
</protein>
<evidence type="ECO:0000313" key="2">
    <source>
        <dbReference type="EMBL" id="TDD59953.1"/>
    </source>
</evidence>
<dbReference type="GO" id="GO:0016747">
    <property type="term" value="F:acyltransferase activity, transferring groups other than amino-acyl groups"/>
    <property type="evidence" value="ECO:0007669"/>
    <property type="project" value="InterPro"/>
</dbReference>
<dbReference type="InterPro" id="IPR000182">
    <property type="entry name" value="GNAT_dom"/>
</dbReference>
<dbReference type="Proteomes" id="UP000295124">
    <property type="component" value="Unassembled WGS sequence"/>
</dbReference>